<dbReference type="Pfam" id="PF00156">
    <property type="entry name" value="Pribosyltran"/>
    <property type="match status" value="1"/>
</dbReference>
<feature type="binding site" evidence="6">
    <location>
        <position position="107"/>
    </location>
    <ligand>
        <name>5-phospho-alpha-D-ribose 1-diphosphate</name>
        <dbReference type="ChEBI" id="CHEBI:58017"/>
        <note>ligand shared between dimeric partners</note>
    </ligand>
</feature>
<comment type="subunit">
    <text evidence="6">Homodimer.</text>
</comment>
<comment type="function">
    <text evidence="6">Catalyzes the transfer of a ribosyl phosphate group from 5-phosphoribose 1-diphosphate to orotate, leading to the formation of orotidine monophosphate (OMP).</text>
</comment>
<evidence type="ECO:0000313" key="9">
    <source>
        <dbReference type="Proteomes" id="UP000316330"/>
    </source>
</evidence>
<evidence type="ECO:0000256" key="6">
    <source>
        <dbReference type="HAMAP-Rule" id="MF_01208"/>
    </source>
</evidence>
<dbReference type="GO" id="GO:0019856">
    <property type="term" value="P:pyrimidine nucleobase biosynthetic process"/>
    <property type="evidence" value="ECO:0007669"/>
    <property type="project" value="TreeGrafter"/>
</dbReference>
<protein>
    <recommendedName>
        <fullName evidence="2 6">Orotate phosphoribosyltransferase</fullName>
        <shortName evidence="6">OPRT</shortName>
        <shortName evidence="6">OPRTase</shortName>
        <ecNumber evidence="2 6">2.4.2.10</ecNumber>
    </recommendedName>
</protein>
<evidence type="ECO:0000256" key="4">
    <source>
        <dbReference type="ARBA" id="ARBA00022679"/>
    </source>
</evidence>
<comment type="similarity">
    <text evidence="6">Belongs to the purine/pyrimidine phosphoribosyltransferase family. PyrE subfamily.</text>
</comment>
<comment type="cofactor">
    <cofactor evidence="6">
        <name>Mg(2+)</name>
        <dbReference type="ChEBI" id="CHEBI:18420"/>
    </cofactor>
</comment>
<dbReference type="NCBIfam" id="TIGR00336">
    <property type="entry name" value="pyrE"/>
    <property type="match status" value="1"/>
</dbReference>
<dbReference type="PANTHER" id="PTHR19278">
    <property type="entry name" value="OROTATE PHOSPHORIBOSYLTRANSFERASE"/>
    <property type="match status" value="1"/>
</dbReference>
<dbReference type="Gene3D" id="3.40.50.2020">
    <property type="match status" value="1"/>
</dbReference>
<keyword evidence="6" id="KW-0460">Magnesium</keyword>
<comment type="pathway">
    <text evidence="1 6">Pyrimidine metabolism; UMP biosynthesis via de novo pathway; UMP from orotate: step 1/2.</text>
</comment>
<name>A0A559JL58_9BACL</name>
<feature type="binding site" evidence="6">
    <location>
        <position position="133"/>
    </location>
    <ligand>
        <name>orotate</name>
        <dbReference type="ChEBI" id="CHEBI:30839"/>
    </ligand>
</feature>
<dbReference type="GO" id="GO:0000287">
    <property type="term" value="F:magnesium ion binding"/>
    <property type="evidence" value="ECO:0007669"/>
    <property type="project" value="UniProtKB-UniRule"/>
</dbReference>
<dbReference type="InterPro" id="IPR023031">
    <property type="entry name" value="OPRT"/>
</dbReference>
<dbReference type="CDD" id="cd06223">
    <property type="entry name" value="PRTases_typeI"/>
    <property type="match status" value="1"/>
</dbReference>
<sequence>MGNNVSLEQLPAEIAGRLLEIGAVNLRPNDPFTWTSGIISPIYCDNRLTMSYPDIRDSIAEGFAALIREHYPDTEVIAGTATAGIPHAAWVAQKLNLPMAYIRDKAKGHGKQNQIEGLIKDGQKVVVIEDLISTGGSSLKAALAVIEAGGDVQSVLAIFTYQFPQAAEAFREEGIELQTLSNYSALVEEARNRGTISDADVSLLQSWRENPQAFGK</sequence>
<dbReference type="PANTHER" id="PTHR19278:SF9">
    <property type="entry name" value="URIDINE 5'-MONOPHOSPHATE SYNTHASE"/>
    <property type="match status" value="1"/>
</dbReference>
<feature type="binding site" evidence="6">
    <location>
        <position position="103"/>
    </location>
    <ligand>
        <name>5-phospho-alpha-D-ribose 1-diphosphate</name>
        <dbReference type="ChEBI" id="CHEBI:58017"/>
        <note>ligand shared between dimeric partners</note>
    </ligand>
</feature>
<keyword evidence="5 6" id="KW-0665">Pyrimidine biosynthesis</keyword>
<evidence type="ECO:0000313" key="8">
    <source>
        <dbReference type="EMBL" id="TVY00608.1"/>
    </source>
</evidence>
<dbReference type="AlphaFoldDB" id="A0A559JL58"/>
<keyword evidence="4 6" id="KW-0808">Transferase</keyword>
<dbReference type="EC" id="2.4.2.10" evidence="2 6"/>
<dbReference type="InterPro" id="IPR029057">
    <property type="entry name" value="PRTase-like"/>
</dbReference>
<keyword evidence="9" id="KW-1185">Reference proteome</keyword>
<dbReference type="RefSeq" id="WP_144701335.1">
    <property type="nucleotide sequence ID" value="NZ_VNJJ01000005.1"/>
</dbReference>
<feature type="binding site" description="in other chain" evidence="6">
    <location>
        <begin position="129"/>
        <end position="137"/>
    </location>
    <ligand>
        <name>5-phospho-alpha-D-ribose 1-diphosphate</name>
        <dbReference type="ChEBI" id="CHEBI:58017"/>
        <note>ligand shared between dimeric partners</note>
    </ligand>
</feature>
<organism evidence="8 9">
    <name type="scientific">Cohnella terricola</name>
    <dbReference type="NCBI Taxonomy" id="1289167"/>
    <lineage>
        <taxon>Bacteria</taxon>
        <taxon>Bacillati</taxon>
        <taxon>Bacillota</taxon>
        <taxon>Bacilli</taxon>
        <taxon>Bacillales</taxon>
        <taxon>Paenibacillaceae</taxon>
        <taxon>Cohnella</taxon>
    </lineage>
</organism>
<evidence type="ECO:0000256" key="3">
    <source>
        <dbReference type="ARBA" id="ARBA00022676"/>
    </source>
</evidence>
<dbReference type="OrthoDB" id="9802134at2"/>
<reference evidence="8 9" key="1">
    <citation type="submission" date="2019-07" db="EMBL/GenBank/DDBJ databases">
        <authorList>
            <person name="Kim J."/>
        </authorList>
    </citation>
    <scope>NUCLEOTIDE SEQUENCE [LARGE SCALE GENOMIC DNA]</scope>
    <source>
        <strain evidence="8 9">G13</strain>
    </source>
</reference>
<accession>A0A559JL58</accession>
<dbReference type="SUPFAM" id="SSF53271">
    <property type="entry name" value="PRTase-like"/>
    <property type="match status" value="1"/>
</dbReference>
<dbReference type="HAMAP" id="MF_01208">
    <property type="entry name" value="PyrE"/>
    <property type="match status" value="1"/>
</dbReference>
<evidence type="ECO:0000259" key="7">
    <source>
        <dbReference type="Pfam" id="PF00156"/>
    </source>
</evidence>
<feature type="domain" description="Phosphoribosyltransferase" evidence="7">
    <location>
        <begin position="63"/>
        <end position="147"/>
    </location>
</feature>
<dbReference type="InterPro" id="IPR000836">
    <property type="entry name" value="PRTase_dom"/>
</dbReference>
<gene>
    <name evidence="6" type="primary">pyrE</name>
    <name evidence="8" type="ORF">FPZ45_11365</name>
</gene>
<dbReference type="GO" id="GO:0044205">
    <property type="term" value="P:'de novo' UMP biosynthetic process"/>
    <property type="evidence" value="ECO:0007669"/>
    <property type="project" value="UniProtKB-UniRule"/>
</dbReference>
<evidence type="ECO:0000256" key="1">
    <source>
        <dbReference type="ARBA" id="ARBA00004889"/>
    </source>
</evidence>
<dbReference type="EMBL" id="VNJJ01000005">
    <property type="protein sequence ID" value="TVY00608.1"/>
    <property type="molecule type" value="Genomic_DNA"/>
</dbReference>
<feature type="binding site" evidence="6">
    <location>
        <position position="109"/>
    </location>
    <ligand>
        <name>5-phospho-alpha-D-ribose 1-diphosphate</name>
        <dbReference type="ChEBI" id="CHEBI:58017"/>
        <note>ligand shared between dimeric partners</note>
    </ligand>
</feature>
<evidence type="ECO:0000256" key="2">
    <source>
        <dbReference type="ARBA" id="ARBA00011971"/>
    </source>
</evidence>
<dbReference type="GO" id="GO:0004588">
    <property type="term" value="F:orotate phosphoribosyltransferase activity"/>
    <property type="evidence" value="ECO:0007669"/>
    <property type="project" value="UniProtKB-UniRule"/>
</dbReference>
<keyword evidence="3 6" id="KW-0328">Glycosyltransferase</keyword>
<evidence type="ECO:0000256" key="5">
    <source>
        <dbReference type="ARBA" id="ARBA00022975"/>
    </source>
</evidence>
<comment type="catalytic activity">
    <reaction evidence="6">
        <text>orotidine 5'-phosphate + diphosphate = orotate + 5-phospho-alpha-D-ribose 1-diphosphate</text>
        <dbReference type="Rhea" id="RHEA:10380"/>
        <dbReference type="ChEBI" id="CHEBI:30839"/>
        <dbReference type="ChEBI" id="CHEBI:33019"/>
        <dbReference type="ChEBI" id="CHEBI:57538"/>
        <dbReference type="ChEBI" id="CHEBI:58017"/>
        <dbReference type="EC" id="2.4.2.10"/>
    </reaction>
</comment>
<dbReference type="UniPathway" id="UPA00070">
    <property type="reaction ID" value="UER00119"/>
</dbReference>
<dbReference type="InterPro" id="IPR004467">
    <property type="entry name" value="Or_phspho_trans_dom"/>
</dbReference>
<dbReference type="Proteomes" id="UP000316330">
    <property type="component" value="Unassembled WGS sequence"/>
</dbReference>
<proteinExistence type="inferred from homology"/>
<comment type="caution">
    <text evidence="8">The sequence shown here is derived from an EMBL/GenBank/DDBJ whole genome shotgun (WGS) entry which is preliminary data.</text>
</comment>
<comment type="caution">
    <text evidence="6">Lacks conserved residue(s) required for the propagation of feature annotation.</text>
</comment>